<evidence type="ECO:0000256" key="12">
    <source>
        <dbReference type="ARBA" id="ARBA00023285"/>
    </source>
</evidence>
<organism evidence="15 16">
    <name type="scientific">Rhizobium aquaticum</name>
    <dbReference type="NCBI Taxonomy" id="1549636"/>
    <lineage>
        <taxon>Bacteria</taxon>
        <taxon>Pseudomonadati</taxon>
        <taxon>Pseudomonadota</taxon>
        <taxon>Alphaproteobacteria</taxon>
        <taxon>Hyphomicrobiales</taxon>
        <taxon>Rhizobiaceae</taxon>
        <taxon>Rhizobium/Agrobacterium group</taxon>
        <taxon>Rhizobium</taxon>
    </lineage>
</organism>
<keyword evidence="7 13" id="KW-0812">Transmembrane</keyword>
<dbReference type="InterPro" id="IPR051224">
    <property type="entry name" value="NiCoT_RcnA"/>
</dbReference>
<feature type="transmembrane region" description="Helical" evidence="13">
    <location>
        <begin position="122"/>
        <end position="148"/>
    </location>
</feature>
<sequence length="386" mass="40216">MLSAKTTKRLALALAAAAILSPLLMPLAAHAGSPLGIGTAEPSFNTSGFGGPFLAWVNAQQQTFYRALTQSLIAMRQDPWKLWTLVSLSFLYGVFHAAGPGHGKAVISSYMIANEIQLKRGILIAIISSFLQGITALLVVGAAYLILRGTSITLTNATDFLEQASYLLVAAFGFWMLVRKVRSLVSKSARAPVSAMAGMPAGLQFHAHDDDAYCACDHTTVQRLAPAKSSLKGFGLSPGTTQPTALLGSGKTNRTAVADFCEECGHAHMPSPQSLGGENFSLKEAFSAVVAVGLRPCSGAIIVVTFSLLNSLYLGGILSVFAMSVGTAITVSLLAILAVSAKGLAVKLAGNGTAGEKIGTAIEIAGAFFVMALGIILFLATRQFVH</sequence>
<comment type="subcellular location">
    <subcellularLocation>
        <location evidence="2 13">Cell membrane</location>
        <topology evidence="2 13">Multi-pass membrane protein</topology>
    </subcellularLocation>
</comment>
<protein>
    <recommendedName>
        <fullName evidence="13">Nickel/cobalt efflux system</fullName>
    </recommendedName>
</protein>
<dbReference type="InterPro" id="IPR011541">
    <property type="entry name" value="Ni/Co_transpt_high_affinity"/>
</dbReference>
<dbReference type="EMBL" id="JBEPMB010000004">
    <property type="protein sequence ID" value="MET3614531.1"/>
    <property type="molecule type" value="Genomic_DNA"/>
</dbReference>
<comment type="caution">
    <text evidence="15">The sequence shown here is derived from an EMBL/GenBank/DDBJ whole genome shotgun (WGS) entry which is preliminary data.</text>
</comment>
<reference evidence="15 16" key="1">
    <citation type="submission" date="2024-06" db="EMBL/GenBank/DDBJ databases">
        <title>Genomic Encyclopedia of Type Strains, Phase IV (KMG-IV): sequencing the most valuable type-strain genomes for metagenomic binning, comparative biology and taxonomic classification.</title>
        <authorList>
            <person name="Goeker M."/>
        </authorList>
    </citation>
    <scope>NUCLEOTIDE SEQUENCE [LARGE SCALE GENOMIC DNA]</scope>
    <source>
        <strain evidence="15 16">DSM 29780</strain>
    </source>
</reference>
<gene>
    <name evidence="15" type="ORF">ABID16_002868</name>
</gene>
<evidence type="ECO:0000256" key="4">
    <source>
        <dbReference type="ARBA" id="ARBA00022448"/>
    </source>
</evidence>
<feature type="chain" id="PRO_5046318181" description="Nickel/cobalt efflux system" evidence="14">
    <location>
        <begin position="32"/>
        <end position="386"/>
    </location>
</feature>
<evidence type="ECO:0000256" key="5">
    <source>
        <dbReference type="ARBA" id="ARBA00022475"/>
    </source>
</evidence>
<evidence type="ECO:0000256" key="13">
    <source>
        <dbReference type="RuleBase" id="RU362101"/>
    </source>
</evidence>
<evidence type="ECO:0000313" key="16">
    <source>
        <dbReference type="Proteomes" id="UP001549047"/>
    </source>
</evidence>
<dbReference type="Pfam" id="PF03824">
    <property type="entry name" value="NicO"/>
    <property type="match status" value="1"/>
</dbReference>
<evidence type="ECO:0000256" key="8">
    <source>
        <dbReference type="ARBA" id="ARBA00022989"/>
    </source>
</evidence>
<keyword evidence="8 13" id="KW-1133">Transmembrane helix</keyword>
<evidence type="ECO:0000256" key="1">
    <source>
        <dbReference type="ARBA" id="ARBA00002510"/>
    </source>
</evidence>
<dbReference type="RefSeq" id="WP_354557030.1">
    <property type="nucleotide sequence ID" value="NZ_JBEPMB010000004.1"/>
</dbReference>
<dbReference type="PANTHER" id="PTHR40659">
    <property type="entry name" value="NICKEL/COBALT EFFLUX SYSTEM RCNA"/>
    <property type="match status" value="1"/>
</dbReference>
<keyword evidence="11 13" id="KW-0472">Membrane</keyword>
<dbReference type="Proteomes" id="UP001549047">
    <property type="component" value="Unassembled WGS sequence"/>
</dbReference>
<evidence type="ECO:0000256" key="2">
    <source>
        <dbReference type="ARBA" id="ARBA00004651"/>
    </source>
</evidence>
<keyword evidence="9" id="KW-0406">Ion transport</keyword>
<evidence type="ECO:0000256" key="11">
    <source>
        <dbReference type="ARBA" id="ARBA00023136"/>
    </source>
</evidence>
<feature type="transmembrane region" description="Helical" evidence="13">
    <location>
        <begin position="82"/>
        <end position="101"/>
    </location>
</feature>
<evidence type="ECO:0000256" key="3">
    <source>
        <dbReference type="ARBA" id="ARBA00022426"/>
    </source>
</evidence>
<keyword evidence="14" id="KW-0732">Signal</keyword>
<evidence type="ECO:0000256" key="10">
    <source>
        <dbReference type="ARBA" id="ARBA00023112"/>
    </source>
</evidence>
<dbReference type="PANTHER" id="PTHR40659:SF1">
    <property type="entry name" value="NICKEL_COBALT EFFLUX SYSTEM RCNA"/>
    <property type="match status" value="1"/>
</dbReference>
<feature type="signal peptide" evidence="14">
    <location>
        <begin position="1"/>
        <end position="31"/>
    </location>
</feature>
<keyword evidence="3" id="KW-0171">Cobalt transport</keyword>
<keyword evidence="16" id="KW-1185">Reference proteome</keyword>
<keyword evidence="6" id="KW-0533">Nickel</keyword>
<accession>A0ABV2J2K4</accession>
<proteinExistence type="inferred from homology"/>
<evidence type="ECO:0000256" key="9">
    <source>
        <dbReference type="ARBA" id="ARBA00023065"/>
    </source>
</evidence>
<evidence type="ECO:0000313" key="15">
    <source>
        <dbReference type="EMBL" id="MET3614531.1"/>
    </source>
</evidence>
<evidence type="ECO:0000256" key="14">
    <source>
        <dbReference type="SAM" id="SignalP"/>
    </source>
</evidence>
<comment type="function">
    <text evidence="1">Efflux system for nickel and cobalt.</text>
</comment>
<feature type="transmembrane region" description="Helical" evidence="13">
    <location>
        <begin position="360"/>
        <end position="380"/>
    </location>
</feature>
<keyword evidence="5" id="KW-1003">Cell membrane</keyword>
<evidence type="ECO:0000256" key="6">
    <source>
        <dbReference type="ARBA" id="ARBA00022596"/>
    </source>
</evidence>
<name>A0ABV2J2K4_9HYPH</name>
<keyword evidence="4 13" id="KW-0813">Transport</keyword>
<comment type="similarity">
    <text evidence="13">Belongs to the NiCoT transporter (TC 2.A.52) family.</text>
</comment>
<evidence type="ECO:0000256" key="7">
    <source>
        <dbReference type="ARBA" id="ARBA00022692"/>
    </source>
</evidence>
<feature type="transmembrane region" description="Helical" evidence="13">
    <location>
        <begin position="160"/>
        <end position="178"/>
    </location>
</feature>
<keyword evidence="12" id="KW-0170">Cobalt</keyword>
<feature type="transmembrane region" description="Helical" evidence="13">
    <location>
        <begin position="312"/>
        <end position="339"/>
    </location>
</feature>
<keyword evidence="10" id="KW-0921">Nickel transport</keyword>